<proteinExistence type="predicted"/>
<organism evidence="2 3">
    <name type="scientific">Characodon lateralis</name>
    <dbReference type="NCBI Taxonomy" id="208331"/>
    <lineage>
        <taxon>Eukaryota</taxon>
        <taxon>Metazoa</taxon>
        <taxon>Chordata</taxon>
        <taxon>Craniata</taxon>
        <taxon>Vertebrata</taxon>
        <taxon>Euteleostomi</taxon>
        <taxon>Actinopterygii</taxon>
        <taxon>Neopterygii</taxon>
        <taxon>Teleostei</taxon>
        <taxon>Neoteleostei</taxon>
        <taxon>Acanthomorphata</taxon>
        <taxon>Ovalentaria</taxon>
        <taxon>Atherinomorphae</taxon>
        <taxon>Cyprinodontiformes</taxon>
        <taxon>Goodeidae</taxon>
        <taxon>Characodon</taxon>
    </lineage>
</organism>
<feature type="region of interest" description="Disordered" evidence="1">
    <location>
        <begin position="1"/>
        <end position="78"/>
    </location>
</feature>
<keyword evidence="3" id="KW-1185">Reference proteome</keyword>
<evidence type="ECO:0000313" key="3">
    <source>
        <dbReference type="Proteomes" id="UP001352852"/>
    </source>
</evidence>
<accession>A0ABU7EPA3</accession>
<sequence>MDFIFNFNRANSSPSSGASSPFGSVQEKCPQTSRSTSSREDEAGSSSHSQSQADFSGEAAGSSAAPGGQGEPPQLDLDVLGLSSFSSDEAAMAVIMSLLETDVNMGQSGDFEDLHWPF</sequence>
<name>A0ABU7EPA3_9TELE</name>
<comment type="caution">
    <text evidence="2">The sequence shown here is derived from an EMBL/GenBank/DDBJ whole genome shotgun (WGS) entry which is preliminary data.</text>
</comment>
<evidence type="ECO:0000313" key="2">
    <source>
        <dbReference type="EMBL" id="MED6288862.1"/>
    </source>
</evidence>
<feature type="compositionally biased region" description="Low complexity" evidence="1">
    <location>
        <begin position="12"/>
        <end position="24"/>
    </location>
</feature>
<protein>
    <submittedName>
        <fullName evidence="2">Uncharacterized protein</fullName>
    </submittedName>
</protein>
<gene>
    <name evidence="2" type="ORF">CHARACLAT_030619</name>
</gene>
<evidence type="ECO:0000256" key="1">
    <source>
        <dbReference type="SAM" id="MobiDB-lite"/>
    </source>
</evidence>
<dbReference type="EMBL" id="JAHUTJ010062040">
    <property type="protein sequence ID" value="MED6288862.1"/>
    <property type="molecule type" value="Genomic_DNA"/>
</dbReference>
<reference evidence="2 3" key="1">
    <citation type="submission" date="2021-06" db="EMBL/GenBank/DDBJ databases">
        <authorList>
            <person name="Palmer J.M."/>
        </authorList>
    </citation>
    <scope>NUCLEOTIDE SEQUENCE [LARGE SCALE GENOMIC DNA]</scope>
    <source>
        <strain evidence="2 3">CL_MEX2019</strain>
        <tissue evidence="2">Muscle</tissue>
    </source>
</reference>
<dbReference type="Proteomes" id="UP001352852">
    <property type="component" value="Unassembled WGS sequence"/>
</dbReference>
<feature type="compositionally biased region" description="Low complexity" evidence="1">
    <location>
        <begin position="44"/>
        <end position="74"/>
    </location>
</feature>